<dbReference type="EMBL" id="BONR01000001">
    <property type="protein sequence ID" value="GIG54070.1"/>
    <property type="molecule type" value="Genomic_DNA"/>
</dbReference>
<dbReference type="Proteomes" id="UP000652354">
    <property type="component" value="Unassembled WGS sequence"/>
</dbReference>
<dbReference type="PANTHER" id="PTHR15020">
    <property type="entry name" value="FLAVIN REDUCTASE-RELATED"/>
    <property type="match status" value="1"/>
</dbReference>
<gene>
    <name evidence="2" type="ORF">Dac01nite_08220</name>
</gene>
<comment type="caution">
    <text evidence="2">The sequence shown here is derived from an EMBL/GenBank/DDBJ whole genome shotgun (WGS) entry which is preliminary data.</text>
</comment>
<dbReference type="InterPro" id="IPR016040">
    <property type="entry name" value="NAD(P)-bd_dom"/>
</dbReference>
<sequence length="228" mass="23837">MTTDTQTKDSKRIAIVGGHGKVALQLIPILTGRGHTVVPLARKQDQLIELAALGTEPRGLDIEAASESDFAAVFEGCDAVVFAAGGGPDGNIERKRTVDLEGATKSIAGAKKAGISRLVQVSAIGVDSELPDDVEPVWKAYVEAKRDADAALRESGLDWTIIRPGGLTDEPASGRVSLAPEVERGQISRADVAHVLADCLDRPDTAGAQWEVVGGETPIPMALEGASR</sequence>
<dbReference type="Pfam" id="PF13460">
    <property type="entry name" value="NAD_binding_10"/>
    <property type="match status" value="1"/>
</dbReference>
<name>A0A919UJQ5_9MICO</name>
<reference evidence="2" key="1">
    <citation type="submission" date="2021-01" db="EMBL/GenBank/DDBJ databases">
        <title>Whole genome shotgun sequence of Demequina activiva NBRC 110675.</title>
        <authorList>
            <person name="Komaki H."/>
            <person name="Tamura T."/>
        </authorList>
    </citation>
    <scope>NUCLEOTIDE SEQUENCE</scope>
    <source>
        <strain evidence="2">NBRC 110675</strain>
    </source>
</reference>
<organism evidence="2 3">
    <name type="scientific">Demequina activiva</name>
    <dbReference type="NCBI Taxonomy" id="1582364"/>
    <lineage>
        <taxon>Bacteria</taxon>
        <taxon>Bacillati</taxon>
        <taxon>Actinomycetota</taxon>
        <taxon>Actinomycetes</taxon>
        <taxon>Micrococcales</taxon>
        <taxon>Demequinaceae</taxon>
        <taxon>Demequina</taxon>
    </lineage>
</organism>
<dbReference type="RefSeq" id="WP_203653546.1">
    <property type="nucleotide sequence ID" value="NZ_BONR01000001.1"/>
</dbReference>
<dbReference type="CDD" id="cd05243">
    <property type="entry name" value="SDR_a5"/>
    <property type="match status" value="1"/>
</dbReference>
<dbReference type="Gene3D" id="3.40.50.720">
    <property type="entry name" value="NAD(P)-binding Rossmann-like Domain"/>
    <property type="match status" value="1"/>
</dbReference>
<dbReference type="SUPFAM" id="SSF51735">
    <property type="entry name" value="NAD(P)-binding Rossmann-fold domains"/>
    <property type="match status" value="1"/>
</dbReference>
<dbReference type="PANTHER" id="PTHR15020:SF50">
    <property type="entry name" value="UPF0659 PROTEIN YMR090W"/>
    <property type="match status" value="1"/>
</dbReference>
<keyword evidence="3" id="KW-1185">Reference proteome</keyword>
<evidence type="ECO:0000313" key="2">
    <source>
        <dbReference type="EMBL" id="GIG54070.1"/>
    </source>
</evidence>
<dbReference type="InterPro" id="IPR036291">
    <property type="entry name" value="NAD(P)-bd_dom_sf"/>
</dbReference>
<evidence type="ECO:0000313" key="3">
    <source>
        <dbReference type="Proteomes" id="UP000652354"/>
    </source>
</evidence>
<protein>
    <submittedName>
        <fullName evidence="2">NAD-dependent dehydratase</fullName>
    </submittedName>
</protein>
<feature type="domain" description="NAD(P)-binding" evidence="1">
    <location>
        <begin position="17"/>
        <end position="203"/>
    </location>
</feature>
<evidence type="ECO:0000259" key="1">
    <source>
        <dbReference type="Pfam" id="PF13460"/>
    </source>
</evidence>
<dbReference type="AlphaFoldDB" id="A0A919UJQ5"/>
<proteinExistence type="predicted"/>
<accession>A0A919UJQ5</accession>